<protein>
    <submittedName>
        <fullName evidence="2">Uncharacterized protein</fullName>
    </submittedName>
</protein>
<accession>A0ABV8I153</accession>
<evidence type="ECO:0000313" key="3">
    <source>
        <dbReference type="Proteomes" id="UP001595850"/>
    </source>
</evidence>
<organism evidence="2 3">
    <name type="scientific">Planomonospora corallina</name>
    <dbReference type="NCBI Taxonomy" id="1806052"/>
    <lineage>
        <taxon>Bacteria</taxon>
        <taxon>Bacillati</taxon>
        <taxon>Actinomycetota</taxon>
        <taxon>Actinomycetes</taxon>
        <taxon>Streptosporangiales</taxon>
        <taxon>Streptosporangiaceae</taxon>
        <taxon>Planomonospora</taxon>
    </lineage>
</organism>
<keyword evidence="1" id="KW-1133">Transmembrane helix</keyword>
<proteinExistence type="predicted"/>
<keyword evidence="3" id="KW-1185">Reference proteome</keyword>
<sequence length="161" mass="18015">MEFVSITLWILSAILAVMGCLDQSKLYWKFDAPRYRHPEANEPSDRAYATERAGMFAAAAFFAGFGFFFFFFFAAGPYSASEVREVAEHVAAEARRDPDDLLYSLRREVNALDRGALSVTHLSDHRYELTNNGGEFRVCLSARPATSDRPADVTVTDGRCP</sequence>
<reference evidence="3" key="1">
    <citation type="journal article" date="2019" name="Int. J. Syst. Evol. Microbiol.">
        <title>The Global Catalogue of Microorganisms (GCM) 10K type strain sequencing project: providing services to taxonomists for standard genome sequencing and annotation.</title>
        <authorList>
            <consortium name="The Broad Institute Genomics Platform"/>
            <consortium name="The Broad Institute Genome Sequencing Center for Infectious Disease"/>
            <person name="Wu L."/>
            <person name="Ma J."/>
        </authorList>
    </citation>
    <scope>NUCLEOTIDE SEQUENCE [LARGE SCALE GENOMIC DNA]</scope>
    <source>
        <strain evidence="3">TBRC 4489</strain>
    </source>
</reference>
<evidence type="ECO:0000313" key="2">
    <source>
        <dbReference type="EMBL" id="MFC4056936.1"/>
    </source>
</evidence>
<keyword evidence="1" id="KW-0472">Membrane</keyword>
<feature type="transmembrane region" description="Helical" evidence="1">
    <location>
        <begin position="53"/>
        <end position="75"/>
    </location>
</feature>
<keyword evidence="1" id="KW-0812">Transmembrane</keyword>
<dbReference type="Proteomes" id="UP001595850">
    <property type="component" value="Unassembled WGS sequence"/>
</dbReference>
<dbReference type="EMBL" id="JBHSBM010000005">
    <property type="protein sequence ID" value="MFC4056936.1"/>
    <property type="molecule type" value="Genomic_DNA"/>
</dbReference>
<name>A0ABV8I153_9ACTN</name>
<evidence type="ECO:0000256" key="1">
    <source>
        <dbReference type="SAM" id="Phobius"/>
    </source>
</evidence>
<dbReference type="RefSeq" id="WP_377284894.1">
    <property type="nucleotide sequence ID" value="NZ_JBHSBM010000005.1"/>
</dbReference>
<gene>
    <name evidence="2" type="ORF">ACFOWE_01430</name>
</gene>
<comment type="caution">
    <text evidence="2">The sequence shown here is derived from an EMBL/GenBank/DDBJ whole genome shotgun (WGS) entry which is preliminary data.</text>
</comment>